<gene>
    <name evidence="12" type="ORF">LCGC14_2912600</name>
</gene>
<dbReference type="SUPFAM" id="SSF53659">
    <property type="entry name" value="Isocitrate/Isopropylmalate dehydrogenase-like"/>
    <property type="match status" value="1"/>
</dbReference>
<evidence type="ECO:0000256" key="10">
    <source>
        <dbReference type="ARBA" id="ARBA00046608"/>
    </source>
</evidence>
<dbReference type="AlphaFoldDB" id="A0A0F8ZYU7"/>
<evidence type="ECO:0000256" key="4">
    <source>
        <dbReference type="ARBA" id="ARBA00022516"/>
    </source>
</evidence>
<keyword evidence="8" id="KW-1208">Phospholipid metabolism</keyword>
<dbReference type="GO" id="GO:0005737">
    <property type="term" value="C:cytoplasm"/>
    <property type="evidence" value="ECO:0007669"/>
    <property type="project" value="UniProtKB-SubCell"/>
</dbReference>
<organism evidence="12">
    <name type="scientific">marine sediment metagenome</name>
    <dbReference type="NCBI Taxonomy" id="412755"/>
    <lineage>
        <taxon>unclassified sequences</taxon>
        <taxon>metagenomes</taxon>
        <taxon>ecological metagenomes</taxon>
    </lineage>
</organism>
<evidence type="ECO:0000256" key="7">
    <source>
        <dbReference type="ARBA" id="ARBA00023209"/>
    </source>
</evidence>
<evidence type="ECO:0000256" key="9">
    <source>
        <dbReference type="ARBA" id="ARBA00024069"/>
    </source>
</evidence>
<dbReference type="EC" id="2.3.1.274" evidence="9"/>
<protein>
    <recommendedName>
        <fullName evidence="9">phosphate acyltransferase</fullName>
        <ecNumber evidence="9">2.3.1.274</ecNumber>
    </recommendedName>
</protein>
<reference evidence="12" key="1">
    <citation type="journal article" date="2015" name="Nature">
        <title>Complex archaea that bridge the gap between prokaryotes and eukaryotes.</title>
        <authorList>
            <person name="Spang A."/>
            <person name="Saw J.H."/>
            <person name="Jorgensen S.L."/>
            <person name="Zaremba-Niedzwiedzka K."/>
            <person name="Martijn J."/>
            <person name="Lind A.E."/>
            <person name="van Eijk R."/>
            <person name="Schleper C."/>
            <person name="Guy L."/>
            <person name="Ettema T.J."/>
        </authorList>
    </citation>
    <scope>NUCLEOTIDE SEQUENCE</scope>
</reference>
<dbReference type="InterPro" id="IPR012281">
    <property type="entry name" value="Phospholipid_synth_PlsX-like"/>
</dbReference>
<accession>A0A0F8ZYU7</accession>
<evidence type="ECO:0000256" key="5">
    <source>
        <dbReference type="ARBA" id="ARBA00022679"/>
    </source>
</evidence>
<evidence type="ECO:0000256" key="6">
    <source>
        <dbReference type="ARBA" id="ARBA00023098"/>
    </source>
</evidence>
<feature type="non-terminal residue" evidence="12">
    <location>
        <position position="1"/>
    </location>
</feature>
<evidence type="ECO:0000256" key="2">
    <source>
        <dbReference type="ARBA" id="ARBA00004496"/>
    </source>
</evidence>
<keyword evidence="7" id="KW-0594">Phospholipid biosynthesis</keyword>
<dbReference type="EMBL" id="LAZR01057673">
    <property type="protein sequence ID" value="KKK71569.1"/>
    <property type="molecule type" value="Genomic_DNA"/>
</dbReference>
<comment type="subunit">
    <text evidence="10">Homodimer. Probably interacts with PlsY.</text>
</comment>
<comment type="catalytic activity">
    <reaction evidence="1">
        <text>a fatty acyl-[ACP] + phosphate = an acyl phosphate + holo-[ACP]</text>
        <dbReference type="Rhea" id="RHEA:42292"/>
        <dbReference type="Rhea" id="RHEA-COMP:9685"/>
        <dbReference type="Rhea" id="RHEA-COMP:14125"/>
        <dbReference type="ChEBI" id="CHEBI:43474"/>
        <dbReference type="ChEBI" id="CHEBI:59918"/>
        <dbReference type="ChEBI" id="CHEBI:64479"/>
        <dbReference type="ChEBI" id="CHEBI:138651"/>
        <dbReference type="EC" id="2.3.1.274"/>
    </reaction>
</comment>
<keyword evidence="6" id="KW-0443">Lipid metabolism</keyword>
<evidence type="ECO:0000256" key="3">
    <source>
        <dbReference type="ARBA" id="ARBA00022490"/>
    </source>
</evidence>
<dbReference type="Pfam" id="PF02504">
    <property type="entry name" value="FA_synthesis"/>
    <property type="match status" value="1"/>
</dbReference>
<dbReference type="PANTHER" id="PTHR30100">
    <property type="entry name" value="FATTY ACID/PHOSPHOLIPID SYNTHESIS PROTEIN PLSX"/>
    <property type="match status" value="1"/>
</dbReference>
<evidence type="ECO:0000256" key="8">
    <source>
        <dbReference type="ARBA" id="ARBA00023264"/>
    </source>
</evidence>
<dbReference type="GO" id="GO:0043811">
    <property type="term" value="F:phosphate:acyl-[acyl carrier protein] acyltransferase activity"/>
    <property type="evidence" value="ECO:0007669"/>
    <property type="project" value="UniProtKB-EC"/>
</dbReference>
<dbReference type="GO" id="GO:0006633">
    <property type="term" value="P:fatty acid biosynthetic process"/>
    <property type="evidence" value="ECO:0007669"/>
    <property type="project" value="InterPro"/>
</dbReference>
<dbReference type="PANTHER" id="PTHR30100:SF1">
    <property type="entry name" value="PHOSPHATE ACYLTRANSFERASE"/>
    <property type="match status" value="1"/>
</dbReference>
<keyword evidence="3" id="KW-0963">Cytoplasm</keyword>
<feature type="region of interest" description="Disordered" evidence="11">
    <location>
        <begin position="112"/>
        <end position="152"/>
    </location>
</feature>
<name>A0A0F8ZYU7_9ZZZZ</name>
<comment type="caution">
    <text evidence="12">The sequence shown here is derived from an EMBL/GenBank/DDBJ whole genome shotgun (WGS) entry which is preliminary data.</text>
</comment>
<proteinExistence type="predicted"/>
<feature type="non-terminal residue" evidence="12">
    <location>
        <position position="383"/>
    </location>
</feature>
<dbReference type="GO" id="GO:0008654">
    <property type="term" value="P:phospholipid biosynthetic process"/>
    <property type="evidence" value="ECO:0007669"/>
    <property type="project" value="UniProtKB-KW"/>
</dbReference>
<evidence type="ECO:0000256" key="1">
    <source>
        <dbReference type="ARBA" id="ARBA00001232"/>
    </source>
</evidence>
<keyword evidence="4" id="KW-0444">Lipid biosynthesis</keyword>
<keyword evidence="5" id="KW-0808">Transferase</keyword>
<dbReference type="InterPro" id="IPR003664">
    <property type="entry name" value="FA_synthesis"/>
</dbReference>
<sequence>DYVNQGILAMSKFRTLVFVLLMLCVVAAHGETVRREAHIGYLYPAGGQQGTVIQIIAGGQFLKGAADVYISGEGVNASVVKYCRINIVKMKEQRKLVQQKLAEVRDKRFKELGITPPRSSARNRAKGKTATPKKTTKPEEKTAAKGEKPAAKKRTVKMPNHPLLVDIDNKSLKELAHIRDILFFPRRMTQPNRQIAESVVIEVTIDPDAKPGNREIRIKTPLGLTNPMVFQVATLPEVRELEPNDKQAYPKIPNMPGIPRSKSLKLPTVLNGQIMPGDVDRFRFDARKGQRLVVAADARALIPYLADAVPGWFQAVVALYDAKGNELVKRTRELLREDPALNYIGNVEGRDLFNGTIDVAVCDGFVGNVMLKVVEGMAGAMLE</sequence>
<evidence type="ECO:0000256" key="11">
    <source>
        <dbReference type="SAM" id="MobiDB-lite"/>
    </source>
</evidence>
<feature type="compositionally biased region" description="Basic and acidic residues" evidence="11">
    <location>
        <begin position="136"/>
        <end position="150"/>
    </location>
</feature>
<comment type="subcellular location">
    <subcellularLocation>
        <location evidence="2">Cytoplasm</location>
    </subcellularLocation>
</comment>
<evidence type="ECO:0000313" key="12">
    <source>
        <dbReference type="EMBL" id="KKK71569.1"/>
    </source>
</evidence>
<dbReference type="Gene3D" id="3.40.718.10">
    <property type="entry name" value="Isopropylmalate Dehydrogenase"/>
    <property type="match status" value="1"/>
</dbReference>